<feature type="region of interest" description="Disordered" evidence="1">
    <location>
        <begin position="823"/>
        <end position="903"/>
    </location>
</feature>
<feature type="region of interest" description="Disordered" evidence="1">
    <location>
        <begin position="2376"/>
        <end position="2501"/>
    </location>
</feature>
<evidence type="ECO:0000313" key="3">
    <source>
        <dbReference type="Proteomes" id="UP000289152"/>
    </source>
</evidence>
<feature type="compositionally biased region" description="Polar residues" evidence="1">
    <location>
        <begin position="468"/>
        <end position="477"/>
    </location>
</feature>
<organism evidence="2 3">
    <name type="scientific">Tremella mesenterica</name>
    <name type="common">Jelly fungus</name>
    <dbReference type="NCBI Taxonomy" id="5217"/>
    <lineage>
        <taxon>Eukaryota</taxon>
        <taxon>Fungi</taxon>
        <taxon>Dikarya</taxon>
        <taxon>Basidiomycota</taxon>
        <taxon>Agaricomycotina</taxon>
        <taxon>Tremellomycetes</taxon>
        <taxon>Tremellales</taxon>
        <taxon>Tremellaceae</taxon>
        <taxon>Tremella</taxon>
    </lineage>
</organism>
<feature type="compositionally biased region" description="Low complexity" evidence="1">
    <location>
        <begin position="2376"/>
        <end position="2400"/>
    </location>
</feature>
<feature type="compositionally biased region" description="Basic and acidic residues" evidence="1">
    <location>
        <begin position="520"/>
        <end position="538"/>
    </location>
</feature>
<gene>
    <name evidence="2" type="ORF">M231_03562</name>
</gene>
<feature type="region of interest" description="Disordered" evidence="1">
    <location>
        <begin position="453"/>
        <end position="541"/>
    </location>
</feature>
<feature type="region of interest" description="Disordered" evidence="1">
    <location>
        <begin position="81"/>
        <end position="141"/>
    </location>
</feature>
<proteinExistence type="predicted"/>
<comment type="caution">
    <text evidence="2">The sequence shown here is derived from an EMBL/GenBank/DDBJ whole genome shotgun (WGS) entry which is preliminary data.</text>
</comment>
<feature type="compositionally biased region" description="Low complexity" evidence="1">
    <location>
        <begin position="2465"/>
        <end position="2480"/>
    </location>
</feature>
<dbReference type="VEuPathDB" id="FungiDB:TREMEDRAFT_59985"/>
<feature type="compositionally biased region" description="Polar residues" evidence="1">
    <location>
        <begin position="182"/>
        <end position="193"/>
    </location>
</feature>
<feature type="compositionally biased region" description="Basic and acidic residues" evidence="1">
    <location>
        <begin position="836"/>
        <end position="845"/>
    </location>
</feature>
<feature type="compositionally biased region" description="Low complexity" evidence="1">
    <location>
        <begin position="19"/>
        <end position="36"/>
    </location>
</feature>
<feature type="compositionally biased region" description="Basic and acidic residues" evidence="1">
    <location>
        <begin position="478"/>
        <end position="492"/>
    </location>
</feature>
<feature type="region of interest" description="Disordered" evidence="1">
    <location>
        <begin position="1076"/>
        <end position="1117"/>
    </location>
</feature>
<feature type="compositionally biased region" description="Low complexity" evidence="1">
    <location>
        <begin position="1720"/>
        <end position="1734"/>
    </location>
</feature>
<dbReference type="EMBL" id="SDIL01000035">
    <property type="protein sequence ID" value="RXK39205.1"/>
    <property type="molecule type" value="Genomic_DNA"/>
</dbReference>
<feature type="compositionally biased region" description="Low complexity" evidence="1">
    <location>
        <begin position="105"/>
        <end position="119"/>
    </location>
</feature>
<feature type="compositionally biased region" description="Acidic residues" evidence="1">
    <location>
        <begin position="1452"/>
        <end position="1475"/>
    </location>
</feature>
<evidence type="ECO:0000313" key="2">
    <source>
        <dbReference type="EMBL" id="RXK39205.1"/>
    </source>
</evidence>
<feature type="region of interest" description="Disordered" evidence="1">
    <location>
        <begin position="2215"/>
        <end position="2264"/>
    </location>
</feature>
<feature type="compositionally biased region" description="Polar residues" evidence="1">
    <location>
        <begin position="1645"/>
        <end position="1657"/>
    </location>
</feature>
<sequence>MAREVHAARQATPGRQPRTLSTQSATTVSLTTLSRLVAKSPHTSVTSRIPTAARKPRPVFGELSGNVSLPPSTLTKVSINKPMAKVTSKPVIRPRTSVKKPPTLPHSSPTSSQSSAPTPRVIQHPSQSKDRLPRRSPSMVIDDNVTQLLNVQLPDMTFDEWEDTRTFAFRFDKQITDATTQEHLLTPKATQDTRINDPLPISATPSSTRRHPISRLPTPPSSQGSPPSPPARSTLSSRIRPRPTATPPRPRARISGIPVPTEDTQEGVWEFSVPLQPSDGPSPNPRRKKSPKLQHHDSDYSWRLPSPVYPDIKEIILTPQPRPTKKGRGRMSLHTPATTLSQSTSSQSNSRKGKGKDAVKQAPSTAPVNRRKSLKTPAHRARSSTPATARIRGMTPVQKKALNGRQLGVLPTVVPCTPGDDELLLRPRAPRRSKHLSIDPTPHARVISLVRPTSTSPRAHSHDHLANRSVSSSFSSEPTRDVRGLEMTRDNPEETNGEIGDDHDNTHDDLDFGAGWASDSDAHSDSAPDDTFYHHRDPGTTNQLATSLRAKSPLHQGILPSEVGADVDDITVEHLRPPSAMAAVSPFREGSEKTGTREEMERPDEPFVDLDISHQSSDYALEHSFSSDSTDRGRHDDQDTERDITIEIDGGAWDPSPPTSPIFPLQDIARAEMPSSLKPNEQIGPQSLTEEESNLPVDPFVPDTIGDVTEESSELGEESEGDVTLEVNSAEWETSPSPRLVDIPSSLTTDSTSVIETIDTFNSSEPVDEGAKHMMKEHDDPHVSSIDTPTSPIILRVDIHNSPTLPVLGTSSIVDSAHVEVTGDDRELSRVLPQEDGERAEDWHSQPEGIQSISPQSPFTELNPVGQTIISPVKEGSPPITSTPARDTDFSFPSPRKEGSPFSFHVGKDTQLLLDEMDHKEADLTDEAISDNWDTSHSPTPGLVLIRSPSSHNPSPSSSSVLRSPAQLPPPSKLASPILISSGERSYPDRYKVSKSPFGWKPIFPRSPRLEMATRTIHISPPSELVGQSGEKLQELMFSDSAETQVIGQEGGGENSVVPDRVIEDLRLDPAIKVHQGSQNPYAKQESGRLDRVRRRSKGPLSGQGTSASVLDVGSMPSEKERSIFPVQREKEMQLEDLIDVRALTEELGYEDKSQGKKDEEYGDYVLEEHDETEVAHLHEYQAVVDPVLSDPDKRNLVLEKKEHVDLDDQSRSAETVVLGVKEDVQVADTSPIETAIPTPNGHSYEVAMESTRTHLSEISHDFVSPSSPINDFDTPKDDCASQPEEKVEESVGDVTLDGEAGEWDEDSDAEFGTPAFYDQEVPVHFEPVQQVSKTHSPAFSPRLVSTHSPLLRPQHLNGPCFHHDGDNDREIEARRSVSPQPPNDSMTEEVIPIEPDEGLDREEESSIEEEEEMAIQESQSSAAHSLGDQMEDGATTEADGVVMKHEHDEETSSTTEEETFNEEGLEASMEEDEGITMNEEGEISHEEELSETEGGKDLGADKESSSSEREEESETLILRLIQHPPIKIEPELIESGEPVLTPQSPRRSARLSTPVPQMPTSPHPARDRTLRLPPDVTLATSARDASPVQSIWKSSVTQSPTASPRSRQAAGSIHSPVASPRSRGNASGDFPSVASPRSRRQAESFYSSISSTNVKQTAEIVRSPVKGKTVLRQAPPSPALTQKTTPSPVLAQHATPPVVSTGMTVENNSRTSSFIDTVTSNTETPPISPSSTPVGPMSKSPRLPSQTRAQLSLGESTDFSVPPEIAAENSNKSPLLPSTNAVPVTANPTTSVAPVSAGTTPKTPIPPKKDDRTSEGLQWMLARRSFQTLPRHPSRLANEVSLESPERPISAEQSHSQQSENAQAGSSRHSSQETANELGLNIFHRGNSGQSIHARKNNISMQVGDERSDRVENEMDRSIDSLMEVDEADRSVRLLGPTRSLLQELSMRDEKSKSVVEVSSLDPKAAARAAAILKLNHAYIEHGHTPKGDKTPRADKSELLLEAELDLISLRRSRSRSAAPSTRTIDSTDSVQYGGMGHSDSPISSKGGDGGNIDSPYLPGGWIRTPGTKRKRGISVSPTKAGPGPSRLSSGDTSDFTERRGETSVRRRDRKGKGKDKERVWGVTEWKKLEKVYRTEREEWTKERNVKPLPSKLGLFSWSRTQGKAEAREWDGGRVVNRFLREEGRVAEGEWSRDLIKLRVDALTRRVEAKISQEENFNPKRRRQDPSRSTSQVDSAKPNEKTDMRKSHGQRDDVREEDTTIIHERSDLIPPSTIRRMIDYAFSFSKKQGGVIHSTPYLSSQKSVGTGQQDVSVLSAFDGQGDLSLLSTFSGGYEKSTREGGLLGRLKAVGTKGTLSSSSISSSSLPFVPLRPVDSTSRPVLPPSTSTTTTITHLPGTYTSKAVSSTRIKPVSEVGSQNQMKQIPSSSIIKPSQLPAHPSSPKWKGVSSLLTSTRPIPDPTHHINQSNSQPTSTNSTHTPITPNSQTSHIYPTLPSSDQSFTPTNKRLYPTLNPPMSARSTALSKLFDKPVHTPDKDAGEKVSGIPIPISGSKRPKVSELVRSFEKEGLLSNMVKGAELRRVQSGRE</sequence>
<feature type="compositionally biased region" description="Polar residues" evidence="1">
    <location>
        <begin position="1702"/>
        <end position="1719"/>
    </location>
</feature>
<feature type="compositionally biased region" description="Low complexity" evidence="1">
    <location>
        <begin position="2422"/>
        <end position="2434"/>
    </location>
</feature>
<feature type="compositionally biased region" description="Basic and acidic residues" evidence="1">
    <location>
        <begin position="2238"/>
        <end position="2264"/>
    </location>
</feature>
<protein>
    <submittedName>
        <fullName evidence="2">Uncharacterized protein</fullName>
    </submittedName>
</protein>
<feature type="compositionally biased region" description="Polar residues" evidence="1">
    <location>
        <begin position="1769"/>
        <end position="1794"/>
    </location>
</feature>
<feature type="region of interest" description="Disordered" evidence="1">
    <location>
        <begin position="926"/>
        <end position="981"/>
    </location>
</feature>
<feature type="compositionally biased region" description="Polar residues" evidence="1">
    <location>
        <begin position="613"/>
        <end position="628"/>
    </location>
</feature>
<feature type="compositionally biased region" description="Low complexity" evidence="1">
    <location>
        <begin position="2013"/>
        <end position="2026"/>
    </location>
</feature>
<dbReference type="OrthoDB" id="2574995at2759"/>
<feature type="region of interest" description="Disordered" evidence="1">
    <location>
        <begin position="317"/>
        <end position="392"/>
    </location>
</feature>
<feature type="compositionally biased region" description="Acidic residues" evidence="1">
    <location>
        <begin position="708"/>
        <end position="722"/>
    </location>
</feature>
<feature type="region of interest" description="Disordered" evidence="1">
    <location>
        <begin position="182"/>
        <end position="305"/>
    </location>
</feature>
<feature type="region of interest" description="Disordered" evidence="1">
    <location>
        <begin position="677"/>
        <end position="722"/>
    </location>
</feature>
<feature type="compositionally biased region" description="Polar residues" evidence="1">
    <location>
        <begin position="677"/>
        <end position="688"/>
    </location>
</feature>
<feature type="compositionally biased region" description="Polar residues" evidence="1">
    <location>
        <begin position="1588"/>
        <end position="1607"/>
    </location>
</feature>
<feature type="region of interest" description="Disordered" evidence="1">
    <location>
        <begin position="1"/>
        <end position="67"/>
    </location>
</feature>
<name>A0A4Q1BMY0_TREME</name>
<feature type="compositionally biased region" description="Polar residues" evidence="1">
    <location>
        <begin position="1888"/>
        <end position="1902"/>
    </location>
</feature>
<feature type="region of interest" description="Disordered" evidence="1">
    <location>
        <begin position="1376"/>
        <end position="1912"/>
    </location>
</feature>
<feature type="compositionally biased region" description="Polar residues" evidence="1">
    <location>
        <begin position="1744"/>
        <end position="1760"/>
    </location>
</feature>
<feature type="compositionally biased region" description="Basic and acidic residues" evidence="1">
    <location>
        <begin position="589"/>
        <end position="605"/>
    </location>
</feature>
<dbReference type="Proteomes" id="UP000289152">
    <property type="component" value="Unassembled WGS sequence"/>
</dbReference>
<evidence type="ECO:0000256" key="1">
    <source>
        <dbReference type="SAM" id="MobiDB-lite"/>
    </source>
</evidence>
<feature type="compositionally biased region" description="Basic residues" evidence="1">
    <location>
        <begin position="369"/>
        <end position="382"/>
    </location>
</feature>
<feature type="compositionally biased region" description="Polar residues" evidence="1">
    <location>
        <begin position="848"/>
        <end position="870"/>
    </location>
</feature>
<feature type="region of interest" description="Disordered" evidence="1">
    <location>
        <begin position="576"/>
        <end position="664"/>
    </location>
</feature>
<feature type="compositionally biased region" description="Basic and acidic residues" evidence="1">
    <location>
        <begin position="629"/>
        <end position="645"/>
    </location>
</feature>
<feature type="compositionally biased region" description="Low complexity" evidence="1">
    <location>
        <begin position="338"/>
        <end position="350"/>
    </location>
</feature>
<feature type="region of interest" description="Disordered" evidence="1">
    <location>
        <begin position="2013"/>
        <end position="2118"/>
    </location>
</feature>
<reference evidence="2 3" key="1">
    <citation type="submission" date="2016-06" db="EMBL/GenBank/DDBJ databases">
        <title>Evolution of pathogenesis and genome organization in the Tremellales.</title>
        <authorList>
            <person name="Cuomo C."/>
            <person name="Litvintseva A."/>
            <person name="Heitman J."/>
            <person name="Chen Y."/>
            <person name="Sun S."/>
            <person name="Springer D."/>
            <person name="Dromer F."/>
            <person name="Young S."/>
            <person name="Zeng Q."/>
            <person name="Chapman S."/>
            <person name="Gujja S."/>
            <person name="Saif S."/>
            <person name="Birren B."/>
        </authorList>
    </citation>
    <scope>NUCLEOTIDE SEQUENCE [LARGE SCALE GENOMIC DNA]</scope>
    <source>
        <strain evidence="2 3">ATCC 28783</strain>
    </source>
</reference>
<feature type="compositionally biased region" description="Basic and acidic residues" evidence="1">
    <location>
        <begin position="2097"/>
        <end position="2107"/>
    </location>
</feature>
<keyword evidence="3" id="KW-1185">Reference proteome</keyword>
<feature type="compositionally biased region" description="Acidic residues" evidence="1">
    <location>
        <begin position="1395"/>
        <end position="1415"/>
    </location>
</feature>
<feature type="region of interest" description="Disordered" evidence="1">
    <location>
        <begin position="2532"/>
        <end position="2554"/>
    </location>
</feature>
<dbReference type="InParanoid" id="A0A4Q1BMY0"/>
<feature type="compositionally biased region" description="Low complexity" evidence="1">
    <location>
        <begin position="948"/>
        <end position="965"/>
    </location>
</feature>
<feature type="compositionally biased region" description="Basic and acidic residues" evidence="1">
    <location>
        <begin position="500"/>
        <end position="510"/>
    </location>
</feature>
<feature type="compositionally biased region" description="Basic and acidic residues" evidence="1">
    <location>
        <begin position="1483"/>
        <end position="1509"/>
    </location>
</feature>
<feature type="compositionally biased region" description="Polar residues" evidence="1">
    <location>
        <begin position="2481"/>
        <end position="2501"/>
    </location>
</feature>
<feature type="compositionally biased region" description="Polar residues" evidence="1">
    <location>
        <begin position="1542"/>
        <end position="1556"/>
    </location>
</feature>
<feature type="compositionally biased region" description="Polar residues" evidence="1">
    <location>
        <begin position="1852"/>
        <end position="1876"/>
    </location>
</feature>
<accession>A0A4Q1BMY0</accession>